<dbReference type="GO" id="GO:0000706">
    <property type="term" value="P:meiotic DNA double-strand break processing"/>
    <property type="evidence" value="ECO:0007669"/>
    <property type="project" value="TreeGrafter"/>
</dbReference>
<evidence type="ECO:0000313" key="13">
    <source>
        <dbReference type="EMBL" id="KAK3171523.1"/>
    </source>
</evidence>
<dbReference type="EC" id="5.6.2.2" evidence="4"/>
<reference evidence="13" key="1">
    <citation type="submission" date="2022-11" db="EMBL/GenBank/DDBJ databases">
        <title>Chromosomal genome sequence assembly and mating type (MAT) locus characterization of the leprose asexual lichenized fungus Lepraria neglecta (Nyl.) Erichsen.</title>
        <authorList>
            <person name="Allen J.L."/>
            <person name="Pfeffer B."/>
        </authorList>
    </citation>
    <scope>NUCLEOTIDE SEQUENCE</scope>
    <source>
        <strain evidence="13">Allen 5258</strain>
    </source>
</reference>
<dbReference type="FunFam" id="3.40.1360.10:FF:000018">
    <property type="entry name" value="Type II DNA topoisomerase VI subunit A"/>
    <property type="match status" value="1"/>
</dbReference>
<dbReference type="EMBL" id="JASNWA010000008">
    <property type="protein sequence ID" value="KAK3171523.1"/>
    <property type="molecule type" value="Genomic_DNA"/>
</dbReference>
<gene>
    <name evidence="13" type="ORF">OEA41_003607</name>
</gene>
<accession>A0AAE0DLL8</accession>
<dbReference type="Proteomes" id="UP001276659">
    <property type="component" value="Unassembled WGS sequence"/>
</dbReference>
<proteinExistence type="inferred from homology"/>
<dbReference type="PANTHER" id="PTHR10848:SF0">
    <property type="entry name" value="MEIOTIC RECOMBINATION PROTEIN SPO11"/>
    <property type="match status" value="1"/>
</dbReference>
<dbReference type="GO" id="GO:0042138">
    <property type="term" value="P:meiotic DNA double-strand break formation"/>
    <property type="evidence" value="ECO:0007669"/>
    <property type="project" value="TreeGrafter"/>
</dbReference>
<dbReference type="GO" id="GO:0003677">
    <property type="term" value="F:DNA binding"/>
    <property type="evidence" value="ECO:0007669"/>
    <property type="project" value="UniProtKB-UniRule"/>
</dbReference>
<evidence type="ECO:0000256" key="8">
    <source>
        <dbReference type="ARBA" id="ARBA00023125"/>
    </source>
</evidence>
<dbReference type="GO" id="GO:0000228">
    <property type="term" value="C:nuclear chromosome"/>
    <property type="evidence" value="ECO:0007669"/>
    <property type="project" value="TreeGrafter"/>
</dbReference>
<dbReference type="InterPro" id="IPR036388">
    <property type="entry name" value="WH-like_DNA-bd_sf"/>
</dbReference>
<keyword evidence="8 10" id="KW-0238">DNA-binding</keyword>
<evidence type="ECO:0000256" key="6">
    <source>
        <dbReference type="ARBA" id="ARBA00022842"/>
    </source>
</evidence>
<evidence type="ECO:0000256" key="2">
    <source>
        <dbReference type="ARBA" id="ARBA00001946"/>
    </source>
</evidence>
<dbReference type="GO" id="GO:0046872">
    <property type="term" value="F:metal ion binding"/>
    <property type="evidence" value="ECO:0007669"/>
    <property type="project" value="UniProtKB-KW"/>
</dbReference>
<evidence type="ECO:0000259" key="12">
    <source>
        <dbReference type="Pfam" id="PF21180"/>
    </source>
</evidence>
<dbReference type="PANTHER" id="PTHR10848">
    <property type="entry name" value="MEIOTIC RECOMBINATION PROTEIN SPO11"/>
    <property type="match status" value="1"/>
</dbReference>
<dbReference type="GO" id="GO:0007131">
    <property type="term" value="P:reciprocal meiotic recombination"/>
    <property type="evidence" value="ECO:0007669"/>
    <property type="project" value="TreeGrafter"/>
</dbReference>
<comment type="similarity">
    <text evidence="3 10">Belongs to the TOP6A family.</text>
</comment>
<dbReference type="Pfam" id="PF21180">
    <property type="entry name" value="TOP6A-Spo11_Toprim"/>
    <property type="match status" value="1"/>
</dbReference>
<keyword evidence="5" id="KW-0479">Metal-binding</keyword>
<dbReference type="CDD" id="cd00223">
    <property type="entry name" value="TOPRIM_TopoIIB_SPO"/>
    <property type="match status" value="1"/>
</dbReference>
<evidence type="ECO:0000256" key="1">
    <source>
        <dbReference type="ARBA" id="ARBA00000185"/>
    </source>
</evidence>
<name>A0AAE0DLL8_9LECA</name>
<evidence type="ECO:0000259" key="11">
    <source>
        <dbReference type="Pfam" id="PF04406"/>
    </source>
</evidence>
<dbReference type="InterPro" id="IPR036078">
    <property type="entry name" value="Spo11/TopoVI_A_sf"/>
</dbReference>
<feature type="active site" description="O-(5'-phospho-DNA)-tyrosine intermediate" evidence="10">
    <location>
        <position position="101"/>
    </location>
</feature>
<evidence type="ECO:0000256" key="4">
    <source>
        <dbReference type="ARBA" id="ARBA00012895"/>
    </source>
</evidence>
<keyword evidence="9 10" id="KW-0413">Isomerase</keyword>
<dbReference type="InterPro" id="IPR002815">
    <property type="entry name" value="Spo11/TopoVI_A"/>
</dbReference>
<comment type="catalytic activity">
    <reaction evidence="1 10">
        <text>ATP-dependent breakage, passage and rejoining of double-stranded DNA.</text>
        <dbReference type="EC" id="5.6.2.2"/>
    </reaction>
</comment>
<dbReference type="GO" id="GO:0005524">
    <property type="term" value="F:ATP binding"/>
    <property type="evidence" value="ECO:0007669"/>
    <property type="project" value="InterPro"/>
</dbReference>
<dbReference type="PROSITE" id="PS52041">
    <property type="entry name" value="TOPO_IIB"/>
    <property type="match status" value="1"/>
</dbReference>
<dbReference type="GO" id="GO:0003918">
    <property type="term" value="F:DNA topoisomerase type II (double strand cut, ATP-hydrolyzing) activity"/>
    <property type="evidence" value="ECO:0007669"/>
    <property type="project" value="UniProtKB-UniRule"/>
</dbReference>
<keyword evidence="14" id="KW-1185">Reference proteome</keyword>
<dbReference type="Pfam" id="PF04406">
    <property type="entry name" value="TP6A_N"/>
    <property type="match status" value="1"/>
</dbReference>
<comment type="caution">
    <text evidence="13">The sequence shown here is derived from an EMBL/GenBank/DDBJ whole genome shotgun (WGS) entry which is preliminary data.</text>
</comment>
<protein>
    <recommendedName>
        <fullName evidence="4">DNA topoisomerase (ATP-hydrolyzing)</fullName>
        <ecNumber evidence="4">5.6.2.2</ecNumber>
    </recommendedName>
</protein>
<organism evidence="13 14">
    <name type="scientific">Lepraria neglecta</name>
    <dbReference type="NCBI Taxonomy" id="209136"/>
    <lineage>
        <taxon>Eukaryota</taxon>
        <taxon>Fungi</taxon>
        <taxon>Dikarya</taxon>
        <taxon>Ascomycota</taxon>
        <taxon>Pezizomycotina</taxon>
        <taxon>Lecanoromycetes</taxon>
        <taxon>OSLEUM clade</taxon>
        <taxon>Lecanoromycetidae</taxon>
        <taxon>Lecanorales</taxon>
        <taxon>Lecanorineae</taxon>
        <taxon>Stereocaulaceae</taxon>
        <taxon>Lepraria</taxon>
    </lineage>
</organism>
<comment type="cofactor">
    <cofactor evidence="2">
        <name>Mg(2+)</name>
        <dbReference type="ChEBI" id="CHEBI:18420"/>
    </cofactor>
</comment>
<evidence type="ECO:0000256" key="5">
    <source>
        <dbReference type="ARBA" id="ARBA00022723"/>
    </source>
</evidence>
<dbReference type="Gene3D" id="1.10.10.10">
    <property type="entry name" value="Winged helix-like DNA-binding domain superfamily/Winged helix DNA-binding domain"/>
    <property type="match status" value="1"/>
</dbReference>
<sequence>MTSVRRPANVEVIAKIETLFENIADSLLRGEELSIPLRHKKFQSASLDGADAELSTEFTKVSFPAKTPREAWRFTVLIRILELMHEALCDNVVVSKRNIYYKDPALFKTQAVVDRYVDIFAYTFGVQRAALNVTAAAKGLVAGQFTLTSLDGTTVRRGPDLSYLIDDVSEVQTVNFSRVKWILVIEKESTFRTLASSNLHQQSRAGKGIILTAKGYPDISTRAFLRLLSTSHHHRSRPPPIYALADLDPDGIAIMSNYKHGSYTLSHENEQLNVPRIRWLGIKSSDIINETNGKEAKGLLRLSGRDRKKAVKMLENSAVMREGGGEAEWRRELQVMLTLNVKAEIEVLGEREGGVEGWVEEKLLANARGV</sequence>
<dbReference type="InterPro" id="IPR013049">
    <property type="entry name" value="Spo11/TopoVI_A_N"/>
</dbReference>
<feature type="domain" description="Topoisomerase 6 subunit A/Spo11 TOPRIM" evidence="12">
    <location>
        <begin position="182"/>
        <end position="350"/>
    </location>
</feature>
<dbReference type="PRINTS" id="PR01550">
    <property type="entry name" value="TOP6AFAMILY"/>
</dbReference>
<keyword evidence="6" id="KW-0460">Magnesium</keyword>
<evidence type="ECO:0000256" key="3">
    <source>
        <dbReference type="ARBA" id="ARBA00006559"/>
    </source>
</evidence>
<evidence type="ECO:0000256" key="10">
    <source>
        <dbReference type="PROSITE-ProRule" id="PRU01385"/>
    </source>
</evidence>
<keyword evidence="7 10" id="KW-0799">Topoisomerase</keyword>
<dbReference type="SUPFAM" id="SSF56726">
    <property type="entry name" value="DNA topoisomerase IV, alpha subunit"/>
    <property type="match status" value="1"/>
</dbReference>
<dbReference type="InterPro" id="IPR034136">
    <property type="entry name" value="TOPRIM_Topo6A/Spo11"/>
</dbReference>
<evidence type="ECO:0000313" key="14">
    <source>
        <dbReference type="Proteomes" id="UP001276659"/>
    </source>
</evidence>
<evidence type="ECO:0000256" key="9">
    <source>
        <dbReference type="ARBA" id="ARBA00023235"/>
    </source>
</evidence>
<feature type="domain" description="Spo11/DNA topoisomerase VI subunit A N-terminal" evidence="11">
    <location>
        <begin position="72"/>
        <end position="133"/>
    </location>
</feature>
<evidence type="ECO:0000256" key="7">
    <source>
        <dbReference type="ARBA" id="ARBA00023029"/>
    </source>
</evidence>
<dbReference type="Gene3D" id="3.40.1360.10">
    <property type="match status" value="1"/>
</dbReference>
<dbReference type="AlphaFoldDB" id="A0AAE0DLL8"/>